<organism evidence="4 5">
    <name type="scientific">Actinomadura rayongensis</name>
    <dbReference type="NCBI Taxonomy" id="1429076"/>
    <lineage>
        <taxon>Bacteria</taxon>
        <taxon>Bacillati</taxon>
        <taxon>Actinomycetota</taxon>
        <taxon>Actinomycetes</taxon>
        <taxon>Streptosporangiales</taxon>
        <taxon>Thermomonosporaceae</taxon>
        <taxon>Actinomadura</taxon>
    </lineage>
</organism>
<keyword evidence="5" id="KW-1185">Reference proteome</keyword>
<comment type="caution">
    <text evidence="4">The sequence shown here is derived from an EMBL/GenBank/DDBJ whole genome shotgun (WGS) entry which is preliminary data.</text>
</comment>
<dbReference type="OrthoDB" id="2273115at2"/>
<dbReference type="EMBL" id="WUTW01000007">
    <property type="protein sequence ID" value="MXQ67552.1"/>
    <property type="molecule type" value="Genomic_DNA"/>
</dbReference>
<evidence type="ECO:0000313" key="4">
    <source>
        <dbReference type="EMBL" id="MXQ67552.1"/>
    </source>
</evidence>
<feature type="domain" description="Fumarylacetoacetase-like C-terminal" evidence="3">
    <location>
        <begin position="85"/>
        <end position="317"/>
    </location>
</feature>
<evidence type="ECO:0000256" key="1">
    <source>
        <dbReference type="ARBA" id="ARBA00010211"/>
    </source>
</evidence>
<dbReference type="Gene3D" id="3.90.850.10">
    <property type="entry name" value="Fumarylacetoacetase-like, C-terminal domain"/>
    <property type="match status" value="1"/>
</dbReference>
<name>A0A6I4WLP7_9ACTN</name>
<dbReference type="GO" id="GO:0044281">
    <property type="term" value="P:small molecule metabolic process"/>
    <property type="evidence" value="ECO:0007669"/>
    <property type="project" value="UniProtKB-ARBA"/>
</dbReference>
<sequence length="327" mass="35515">MSDAPTFGLGMFERRGERYPGLVVDDTVFDLRGAFGEQATTLSLLGDWDATLERLTALAEQVEPADGIPFTDVRPLPPVLPSGQLWCAGANYYSHNVEMTEMLLRNDPDRQMSEEEIKAEAIAVADRVVTNGQPFLFGGMSSALAGAHDDIVLWGPGYQHDWELEIAVVIGRRAHRIGAAAAMDHVAGYTICNDVSSRDVMLRPGFALTDFLMSKSRPTFFPIGPYLVPRQFVPDYRDLRIEFLLNGKVMQSGTGGDMIFGVEELISYASHLGVLEPGDVLLTGTPSGNAAAYGGRWLRAGDVTQGRITGLGSLRNHCVPEPDGARS</sequence>
<keyword evidence="4" id="KW-0378">Hydrolase</keyword>
<dbReference type="AlphaFoldDB" id="A0A6I4WLP7"/>
<dbReference type="InterPro" id="IPR011234">
    <property type="entry name" value="Fumarylacetoacetase-like_C"/>
</dbReference>
<dbReference type="SUPFAM" id="SSF56529">
    <property type="entry name" value="FAH"/>
    <property type="match status" value="1"/>
</dbReference>
<reference evidence="4 5" key="1">
    <citation type="submission" date="2019-12" db="EMBL/GenBank/DDBJ databases">
        <title>Nocardia macrotermitis sp. nov. and Nocardia aurantia sp. nov., isolated from the gut of the fungus growing-termite Macrotermes natalensis.</title>
        <authorList>
            <person name="Christine B."/>
            <person name="Rene B."/>
        </authorList>
    </citation>
    <scope>NUCLEOTIDE SEQUENCE [LARGE SCALE GENOMIC DNA]</scope>
    <source>
        <strain evidence="4 5">DSM 102126</strain>
    </source>
</reference>
<evidence type="ECO:0000259" key="3">
    <source>
        <dbReference type="Pfam" id="PF01557"/>
    </source>
</evidence>
<protein>
    <submittedName>
        <fullName evidence="4">Hydrolase</fullName>
    </submittedName>
</protein>
<comment type="similarity">
    <text evidence="1">Belongs to the FAH family.</text>
</comment>
<dbReference type="PANTHER" id="PTHR42796:SF4">
    <property type="entry name" value="FUMARYLACETOACETATE HYDROLASE DOMAIN-CONTAINING PROTEIN 2A"/>
    <property type="match status" value="1"/>
</dbReference>
<accession>A0A6I4WLP7</accession>
<proteinExistence type="inferred from homology"/>
<dbReference type="RefSeq" id="WP_161105722.1">
    <property type="nucleotide sequence ID" value="NZ_JBHLYI010000008.1"/>
</dbReference>
<dbReference type="GO" id="GO:0046872">
    <property type="term" value="F:metal ion binding"/>
    <property type="evidence" value="ECO:0007669"/>
    <property type="project" value="UniProtKB-KW"/>
</dbReference>
<dbReference type="InterPro" id="IPR051121">
    <property type="entry name" value="FAH"/>
</dbReference>
<evidence type="ECO:0000313" key="5">
    <source>
        <dbReference type="Proteomes" id="UP000431901"/>
    </source>
</evidence>
<dbReference type="InterPro" id="IPR036663">
    <property type="entry name" value="Fumarylacetoacetase_C_sf"/>
</dbReference>
<dbReference type="Pfam" id="PF01557">
    <property type="entry name" value="FAA_hydrolase"/>
    <property type="match status" value="1"/>
</dbReference>
<gene>
    <name evidence="4" type="ORF">GQ466_26390</name>
</gene>
<dbReference type="Proteomes" id="UP000431901">
    <property type="component" value="Unassembled WGS sequence"/>
</dbReference>
<dbReference type="PANTHER" id="PTHR42796">
    <property type="entry name" value="FUMARYLACETOACETATE HYDROLASE DOMAIN-CONTAINING PROTEIN 2A-RELATED"/>
    <property type="match status" value="1"/>
</dbReference>
<keyword evidence="2" id="KW-0479">Metal-binding</keyword>
<dbReference type="GO" id="GO:0016787">
    <property type="term" value="F:hydrolase activity"/>
    <property type="evidence" value="ECO:0007669"/>
    <property type="project" value="UniProtKB-KW"/>
</dbReference>
<evidence type="ECO:0000256" key="2">
    <source>
        <dbReference type="ARBA" id="ARBA00022723"/>
    </source>
</evidence>